<name>A0ABT6N7V0_9FIRM</name>
<sequence>MKKNYSTLITIVLIIVFGLFQYSYFQKVNDVQTSVGQVMNEIRMIRNDISQQIYQLNAEKADYILDGIIFNDSKFADDKKKYSTQMRITFSKLPADAKYSLEVLEYSEHYPVQNNRYGPYNAYIDENVKQMEYSAIKTVTLTSDQKNVYTADLNLSYEKNYEYTFVIETPTQVFREKLGAIPVLEWMDPVYNAEVYYNELGVRSPDKGYINYNINVYRALDQSYGNLLINDKILIYPDNEWLNSKGISSITYKVLYENVLIKEGILKQSHDTYSFNEIYEAHDTAKFTANINDDLNDKFIFEFTITDTEGKVTTFDKKMNY</sequence>
<protein>
    <submittedName>
        <fullName evidence="2">Uncharacterized protein</fullName>
    </submittedName>
</protein>
<feature type="transmembrane region" description="Helical" evidence="1">
    <location>
        <begin position="7"/>
        <end position="25"/>
    </location>
</feature>
<evidence type="ECO:0000313" key="3">
    <source>
        <dbReference type="Proteomes" id="UP001158045"/>
    </source>
</evidence>
<dbReference type="EMBL" id="JARYZI010000001">
    <property type="protein sequence ID" value="MDH8676514.1"/>
    <property type="molecule type" value="Genomic_DNA"/>
</dbReference>
<comment type="caution">
    <text evidence="2">The sequence shown here is derived from an EMBL/GenBank/DDBJ whole genome shotgun (WGS) entry which is preliminary data.</text>
</comment>
<accession>A0ABT6N7V0</accession>
<keyword evidence="1" id="KW-0812">Transmembrane</keyword>
<gene>
    <name evidence="2" type="ORF">QE109_00070</name>
</gene>
<keyword evidence="1" id="KW-0472">Membrane</keyword>
<keyword evidence="3" id="KW-1185">Reference proteome</keyword>
<keyword evidence="1" id="KW-1133">Transmembrane helix</keyword>
<reference evidence="2 3" key="1">
    <citation type="submission" date="2023-04" db="EMBL/GenBank/DDBJ databases">
        <title>Fusibacter bizertensis strain WBS, isolated from littoral bottom sediments of the Arctic seas - biochemical and genomic analysis.</title>
        <authorList>
            <person name="Brioukhanov A.L."/>
        </authorList>
    </citation>
    <scope>NUCLEOTIDE SEQUENCE [LARGE SCALE GENOMIC DNA]</scope>
    <source>
        <strain evidence="2 3">WBS</strain>
    </source>
</reference>
<dbReference type="Proteomes" id="UP001158045">
    <property type="component" value="Unassembled WGS sequence"/>
</dbReference>
<evidence type="ECO:0000313" key="2">
    <source>
        <dbReference type="EMBL" id="MDH8676514.1"/>
    </source>
</evidence>
<proteinExistence type="predicted"/>
<evidence type="ECO:0000256" key="1">
    <source>
        <dbReference type="SAM" id="Phobius"/>
    </source>
</evidence>
<organism evidence="2 3">
    <name type="scientific">Fusibacter bizertensis</name>
    <dbReference type="NCBI Taxonomy" id="1488331"/>
    <lineage>
        <taxon>Bacteria</taxon>
        <taxon>Bacillati</taxon>
        <taxon>Bacillota</taxon>
        <taxon>Clostridia</taxon>
        <taxon>Eubacteriales</taxon>
        <taxon>Eubacteriales Family XII. Incertae Sedis</taxon>
        <taxon>Fusibacter</taxon>
    </lineage>
</organism>
<dbReference type="RefSeq" id="WP_281092316.1">
    <property type="nucleotide sequence ID" value="NZ_JARYZI010000001.1"/>
</dbReference>